<proteinExistence type="predicted"/>
<feature type="domain" description="C2H2-type" evidence="5">
    <location>
        <begin position="34"/>
        <end position="61"/>
    </location>
</feature>
<dbReference type="AlphaFoldDB" id="A0A7L3G1P2"/>
<evidence type="ECO:0000256" key="1">
    <source>
        <dbReference type="ARBA" id="ARBA00022723"/>
    </source>
</evidence>
<dbReference type="EMBL" id="VZTU01034361">
    <property type="protein sequence ID" value="NXT85839.1"/>
    <property type="molecule type" value="Genomic_DNA"/>
</dbReference>
<reference evidence="6 7" key="1">
    <citation type="submission" date="2019-09" db="EMBL/GenBank/DDBJ databases">
        <title>Bird 10,000 Genomes (B10K) Project - Family phase.</title>
        <authorList>
            <person name="Zhang G."/>
        </authorList>
    </citation>
    <scope>NUCLEOTIDE SEQUENCE [LARGE SCALE GENOMIC DNA]</scope>
    <source>
        <strain evidence="6">B10K-DU-011-47</strain>
        <tissue evidence="6">Mixed tissue sample</tissue>
    </source>
</reference>
<evidence type="ECO:0000256" key="3">
    <source>
        <dbReference type="ARBA" id="ARBA00022833"/>
    </source>
</evidence>
<keyword evidence="1" id="KW-0479">Metal-binding</keyword>
<dbReference type="FunFam" id="3.30.160.60:FF:000446">
    <property type="entry name" value="Zinc finger protein"/>
    <property type="match status" value="1"/>
</dbReference>
<comment type="caution">
    <text evidence="6">The sequence shown here is derived from an EMBL/GenBank/DDBJ whole genome shotgun (WGS) entry which is preliminary data.</text>
</comment>
<dbReference type="PROSITE" id="PS50157">
    <property type="entry name" value="ZINC_FINGER_C2H2_2"/>
    <property type="match status" value="2"/>
</dbReference>
<dbReference type="PROSITE" id="PS00028">
    <property type="entry name" value="ZINC_FINGER_C2H2_1"/>
    <property type="match status" value="2"/>
</dbReference>
<feature type="non-terminal residue" evidence="6">
    <location>
        <position position="66"/>
    </location>
</feature>
<name>A0A7L3G1P2_9GRUI</name>
<dbReference type="InterPro" id="IPR013087">
    <property type="entry name" value="Znf_C2H2_type"/>
</dbReference>
<feature type="domain" description="C2H2-type" evidence="5">
    <location>
        <begin position="7"/>
        <end position="29"/>
    </location>
</feature>
<evidence type="ECO:0000256" key="4">
    <source>
        <dbReference type="PROSITE-ProRule" id="PRU00042"/>
    </source>
</evidence>
<dbReference type="InterPro" id="IPR036236">
    <property type="entry name" value="Znf_C2H2_sf"/>
</dbReference>
<accession>A0A7L3G1P2</accession>
<keyword evidence="3" id="KW-0862">Zinc</keyword>
<dbReference type="SUPFAM" id="SSF57667">
    <property type="entry name" value="beta-beta-alpha zinc fingers"/>
    <property type="match status" value="1"/>
</dbReference>
<keyword evidence="7" id="KW-1185">Reference proteome</keyword>
<protein>
    <submittedName>
        <fullName evidence="6">ZN646 protein</fullName>
    </submittedName>
</protein>
<evidence type="ECO:0000256" key="2">
    <source>
        <dbReference type="ARBA" id="ARBA00022771"/>
    </source>
</evidence>
<dbReference type="Proteomes" id="UP000557426">
    <property type="component" value="Unassembled WGS sequence"/>
</dbReference>
<gene>
    <name evidence="6" type="primary">Znf646</name>
    <name evidence="6" type="ORF">ZAPATR_R14357</name>
</gene>
<sequence length="66" mass="7268">PTPAKLYGCGECGRWYRHRGSLANHRHSHRAGDFACSLCPQRFGNMTALQAHTRGHRGATTTTTTT</sequence>
<organism evidence="6 7">
    <name type="scientific">Zapornia atra</name>
    <name type="common">Henderson crake</name>
    <dbReference type="NCBI Taxonomy" id="2585822"/>
    <lineage>
        <taxon>Eukaryota</taxon>
        <taxon>Metazoa</taxon>
        <taxon>Chordata</taxon>
        <taxon>Craniata</taxon>
        <taxon>Vertebrata</taxon>
        <taxon>Euteleostomi</taxon>
        <taxon>Archelosauria</taxon>
        <taxon>Archosauria</taxon>
        <taxon>Dinosauria</taxon>
        <taxon>Saurischia</taxon>
        <taxon>Theropoda</taxon>
        <taxon>Coelurosauria</taxon>
        <taxon>Aves</taxon>
        <taxon>Neognathae</taxon>
        <taxon>Neoaves</taxon>
        <taxon>Gruiformes</taxon>
        <taxon>Rallidae</taxon>
        <taxon>Zapornia</taxon>
    </lineage>
</organism>
<feature type="non-terminal residue" evidence="6">
    <location>
        <position position="1"/>
    </location>
</feature>
<evidence type="ECO:0000313" key="6">
    <source>
        <dbReference type="EMBL" id="NXT85839.1"/>
    </source>
</evidence>
<keyword evidence="2 4" id="KW-0863">Zinc-finger</keyword>
<dbReference type="Pfam" id="PF00096">
    <property type="entry name" value="zf-C2H2"/>
    <property type="match status" value="1"/>
</dbReference>
<dbReference type="GO" id="GO:0008270">
    <property type="term" value="F:zinc ion binding"/>
    <property type="evidence" value="ECO:0007669"/>
    <property type="project" value="UniProtKB-KW"/>
</dbReference>
<evidence type="ECO:0000259" key="5">
    <source>
        <dbReference type="PROSITE" id="PS50157"/>
    </source>
</evidence>
<dbReference type="SMART" id="SM00355">
    <property type="entry name" value="ZnF_C2H2"/>
    <property type="match status" value="2"/>
</dbReference>
<evidence type="ECO:0000313" key="7">
    <source>
        <dbReference type="Proteomes" id="UP000557426"/>
    </source>
</evidence>
<dbReference type="Gene3D" id="3.30.160.60">
    <property type="entry name" value="Classic Zinc Finger"/>
    <property type="match status" value="1"/>
</dbReference>